<feature type="binding site" evidence="16">
    <location>
        <position position="528"/>
    </location>
    <ligand>
        <name>Zn(2+)</name>
        <dbReference type="ChEBI" id="CHEBI:29105"/>
        <note>catalytic</note>
    </ligand>
</feature>
<evidence type="ECO:0000256" key="15">
    <source>
        <dbReference type="ARBA" id="ARBA00061570"/>
    </source>
</evidence>
<evidence type="ECO:0000256" key="2">
    <source>
        <dbReference type="ARBA" id="ARBA00010044"/>
    </source>
</evidence>
<keyword evidence="8 16" id="KW-0547">Nucleotide-binding</keyword>
<dbReference type="GO" id="GO:0008270">
    <property type="term" value="F:zinc ion binding"/>
    <property type="evidence" value="ECO:0007669"/>
    <property type="project" value="UniProtKB-UniRule"/>
</dbReference>
<feature type="binding site" evidence="16">
    <location>
        <position position="452"/>
    </location>
    <ligand>
        <name>Zn(2+)</name>
        <dbReference type="ChEBI" id="CHEBI:29105"/>
        <note>catalytic</note>
    </ligand>
</feature>
<keyword evidence="5 16" id="KW-0645">Protease</keyword>
<evidence type="ECO:0000256" key="1">
    <source>
        <dbReference type="ARBA" id="ARBA00004370"/>
    </source>
</evidence>
<keyword evidence="7 16" id="KW-0479">Metal-binding</keyword>
<gene>
    <name evidence="16 18" type="primary">ftsH</name>
    <name evidence="18" type="ORF">CMC5_057540</name>
</gene>
<keyword evidence="12 16" id="KW-1133">Transmembrane helix</keyword>
<evidence type="ECO:0000256" key="5">
    <source>
        <dbReference type="ARBA" id="ARBA00022670"/>
    </source>
</evidence>
<dbReference type="FunFam" id="1.20.58.760:FF:000001">
    <property type="entry name" value="ATP-dependent zinc metalloprotease FtsH"/>
    <property type="match status" value="1"/>
</dbReference>
<organism evidence="18 19">
    <name type="scientific">Chondromyces crocatus</name>
    <dbReference type="NCBI Taxonomy" id="52"/>
    <lineage>
        <taxon>Bacteria</taxon>
        <taxon>Pseudomonadati</taxon>
        <taxon>Myxococcota</taxon>
        <taxon>Polyangia</taxon>
        <taxon>Polyangiales</taxon>
        <taxon>Polyangiaceae</taxon>
        <taxon>Chondromyces</taxon>
    </lineage>
</organism>
<evidence type="ECO:0000313" key="18">
    <source>
        <dbReference type="EMBL" id="AKT41547.1"/>
    </source>
</evidence>
<dbReference type="InterPro" id="IPR027417">
    <property type="entry name" value="P-loop_NTPase"/>
</dbReference>
<dbReference type="Pfam" id="PF17862">
    <property type="entry name" value="AAA_lid_3"/>
    <property type="match status" value="1"/>
</dbReference>
<evidence type="ECO:0000256" key="9">
    <source>
        <dbReference type="ARBA" id="ARBA00022801"/>
    </source>
</evidence>
<comment type="subunit">
    <text evidence="16">Homohexamer.</text>
</comment>
<dbReference type="InterPro" id="IPR000642">
    <property type="entry name" value="Peptidase_M41"/>
</dbReference>
<dbReference type="PANTHER" id="PTHR23076:SF97">
    <property type="entry name" value="ATP-DEPENDENT ZINC METALLOPROTEASE YME1L1"/>
    <property type="match status" value="1"/>
</dbReference>
<feature type="binding site" evidence="16">
    <location>
        <begin position="230"/>
        <end position="237"/>
    </location>
    <ligand>
        <name>ATP</name>
        <dbReference type="ChEBI" id="CHEBI:30616"/>
    </ligand>
</feature>
<protein>
    <recommendedName>
        <fullName evidence="16">ATP-dependent zinc metalloprotease FtsH</fullName>
        <ecNumber evidence="16">3.4.24.-</ecNumber>
    </recommendedName>
</protein>
<proteinExistence type="inferred from homology"/>
<dbReference type="FunFam" id="1.10.8.60:FF:000001">
    <property type="entry name" value="ATP-dependent zinc metalloprotease FtsH"/>
    <property type="match status" value="1"/>
</dbReference>
<evidence type="ECO:0000256" key="4">
    <source>
        <dbReference type="ARBA" id="ARBA00022519"/>
    </source>
</evidence>
<dbReference type="GO" id="GO:0006508">
    <property type="term" value="P:proteolysis"/>
    <property type="evidence" value="ECO:0007669"/>
    <property type="project" value="UniProtKB-KW"/>
</dbReference>
<keyword evidence="3 16" id="KW-1003">Cell membrane</keyword>
<evidence type="ECO:0000256" key="13">
    <source>
        <dbReference type="ARBA" id="ARBA00023049"/>
    </source>
</evidence>
<dbReference type="Pfam" id="PF00004">
    <property type="entry name" value="AAA"/>
    <property type="match status" value="1"/>
</dbReference>
<evidence type="ECO:0000256" key="14">
    <source>
        <dbReference type="ARBA" id="ARBA00023136"/>
    </source>
</evidence>
<sequence length="637" mass="68222">MCPAELPEWFLRATLTPAPVVTGAESGVEQSMNSWLSRFGKRVTGRTGMRVLIGSLALLLVAMMTLLVQGNGEKTVTYTELLQIAAGSGASRVDIHGDRFLIEQADGQRAVGLVADESLRKELASRFAEAGVAVEFAPAVSSGERAAGMLGPFAVLAMVGAGLFVVQRKRQKGHFTELSQGLQRMAVRFDDVAGMDEVKESLNETVEFLKDPEKFARLGGRAPRGVLMTGDPGTGKTLLARAVATEAGVPFLSASGSSFQEMFVGVGASRVRALFAEARKVAPCIVFIDEIDAVGRARGRNGDSAAADHDQTLNQLLVEMDGFDHTVGIVVIASTNRVDVLDPALLRPGRFDRQVVVPLPDVRGREEILHVHSRPIALGQEVDLARIARCTPGFSGAELANLLNEAAIMATREGAESVRHEHIDRARDRVLMGLERKNVLVDEEERYATAVHEAGHVTVALLAPGTDPIHKVSILPRGRALGVTQALPEKDRLMVRKEFLEDQICLLMGGRAAEIVVLGTMTAGASDDIQRAASLARRMVAEFGMSDLGPIGLGGDTHGRSQALLDRVEETARTIVEAQLARAVQMVEVRRAEIDALVKGLLEQETLDADEIYACFPADRRSPAPAPASAPAVSRAA</sequence>
<feature type="active site" evidence="16">
    <location>
        <position position="453"/>
    </location>
</feature>
<dbReference type="GO" id="GO:0004222">
    <property type="term" value="F:metalloendopeptidase activity"/>
    <property type="evidence" value="ECO:0007669"/>
    <property type="project" value="InterPro"/>
</dbReference>
<dbReference type="GO" id="GO:0030163">
    <property type="term" value="P:protein catabolic process"/>
    <property type="evidence" value="ECO:0007669"/>
    <property type="project" value="UniProtKB-UniRule"/>
</dbReference>
<feature type="transmembrane region" description="Helical" evidence="16">
    <location>
        <begin position="48"/>
        <end position="68"/>
    </location>
</feature>
<evidence type="ECO:0000256" key="11">
    <source>
        <dbReference type="ARBA" id="ARBA00022840"/>
    </source>
</evidence>
<dbReference type="InterPro" id="IPR003959">
    <property type="entry name" value="ATPase_AAA_core"/>
</dbReference>
<dbReference type="Gene3D" id="3.40.50.300">
    <property type="entry name" value="P-loop containing nucleotide triphosphate hydrolases"/>
    <property type="match status" value="1"/>
</dbReference>
<dbReference type="GO" id="GO:0005886">
    <property type="term" value="C:plasma membrane"/>
    <property type="evidence" value="ECO:0007669"/>
    <property type="project" value="UniProtKB-SubCell"/>
</dbReference>
<feature type="binding site" evidence="16">
    <location>
        <position position="456"/>
    </location>
    <ligand>
        <name>Zn(2+)</name>
        <dbReference type="ChEBI" id="CHEBI:29105"/>
        <note>catalytic</note>
    </ligand>
</feature>
<evidence type="ECO:0000256" key="7">
    <source>
        <dbReference type="ARBA" id="ARBA00022723"/>
    </source>
</evidence>
<dbReference type="PATRIC" id="fig|52.7.peg.6345"/>
<evidence type="ECO:0000256" key="16">
    <source>
        <dbReference type="HAMAP-Rule" id="MF_01458"/>
    </source>
</evidence>
<evidence type="ECO:0000256" key="10">
    <source>
        <dbReference type="ARBA" id="ARBA00022833"/>
    </source>
</evidence>
<evidence type="ECO:0000313" key="19">
    <source>
        <dbReference type="Proteomes" id="UP000067626"/>
    </source>
</evidence>
<dbReference type="InterPro" id="IPR003593">
    <property type="entry name" value="AAA+_ATPase"/>
</dbReference>
<dbReference type="GO" id="GO:0004176">
    <property type="term" value="F:ATP-dependent peptidase activity"/>
    <property type="evidence" value="ECO:0007669"/>
    <property type="project" value="InterPro"/>
</dbReference>
<dbReference type="Gene3D" id="1.20.58.760">
    <property type="entry name" value="Peptidase M41"/>
    <property type="match status" value="1"/>
</dbReference>
<dbReference type="EMBL" id="CP012159">
    <property type="protein sequence ID" value="AKT41547.1"/>
    <property type="molecule type" value="Genomic_DNA"/>
</dbReference>
<evidence type="ECO:0000256" key="6">
    <source>
        <dbReference type="ARBA" id="ARBA00022692"/>
    </source>
</evidence>
<dbReference type="GO" id="GO:0005524">
    <property type="term" value="F:ATP binding"/>
    <property type="evidence" value="ECO:0007669"/>
    <property type="project" value="UniProtKB-UniRule"/>
</dbReference>
<keyword evidence="9 16" id="KW-0378">Hydrolase</keyword>
<comment type="similarity">
    <text evidence="2 16">In the C-terminal section; belongs to the peptidase M41 family.</text>
</comment>
<dbReference type="STRING" id="52.CMC5_057540"/>
<feature type="domain" description="AAA+ ATPase" evidence="17">
    <location>
        <begin position="222"/>
        <end position="361"/>
    </location>
</feature>
<dbReference type="EC" id="3.4.24.-" evidence="16"/>
<keyword evidence="10 16" id="KW-0862">Zinc</keyword>
<comment type="subcellular location">
    <subcellularLocation>
        <location evidence="16">Cell membrane</location>
        <topology evidence="16">Multi-pass membrane protein</topology>
        <orientation evidence="16">Cytoplasmic side</orientation>
    </subcellularLocation>
    <subcellularLocation>
        <location evidence="1">Membrane</location>
    </subcellularLocation>
</comment>
<feature type="transmembrane region" description="Helical" evidence="16">
    <location>
        <begin position="146"/>
        <end position="166"/>
    </location>
</feature>
<dbReference type="CDD" id="cd19501">
    <property type="entry name" value="RecA-like_FtsH"/>
    <property type="match status" value="1"/>
</dbReference>
<evidence type="ECO:0000259" key="17">
    <source>
        <dbReference type="SMART" id="SM00382"/>
    </source>
</evidence>
<dbReference type="InterPro" id="IPR005936">
    <property type="entry name" value="FtsH"/>
</dbReference>
<dbReference type="GO" id="GO:0016887">
    <property type="term" value="F:ATP hydrolysis activity"/>
    <property type="evidence" value="ECO:0007669"/>
    <property type="project" value="UniProtKB-UniRule"/>
</dbReference>
<dbReference type="AlphaFoldDB" id="A0A0K1ELJ7"/>
<dbReference type="Gene3D" id="1.10.8.60">
    <property type="match status" value="1"/>
</dbReference>
<dbReference type="KEGG" id="ccro:CMC5_057540"/>
<dbReference type="SUPFAM" id="SSF140990">
    <property type="entry name" value="FtsH protease domain-like"/>
    <property type="match status" value="1"/>
</dbReference>
<dbReference type="Proteomes" id="UP000067626">
    <property type="component" value="Chromosome"/>
</dbReference>
<evidence type="ECO:0000256" key="12">
    <source>
        <dbReference type="ARBA" id="ARBA00022989"/>
    </source>
</evidence>
<keyword evidence="14 16" id="KW-0472">Membrane</keyword>
<keyword evidence="11 16" id="KW-0067">ATP-binding</keyword>
<dbReference type="FunFam" id="3.40.50.300:FF:000001">
    <property type="entry name" value="ATP-dependent zinc metalloprotease FtsH"/>
    <property type="match status" value="1"/>
</dbReference>
<evidence type="ECO:0000256" key="8">
    <source>
        <dbReference type="ARBA" id="ARBA00022741"/>
    </source>
</evidence>
<dbReference type="InterPro" id="IPR041569">
    <property type="entry name" value="AAA_lid_3"/>
</dbReference>
<comment type="cofactor">
    <cofactor evidence="16">
        <name>Zn(2+)</name>
        <dbReference type="ChEBI" id="CHEBI:29105"/>
    </cofactor>
    <text evidence="16">Binds 1 zinc ion per subunit.</text>
</comment>
<keyword evidence="6 16" id="KW-0812">Transmembrane</keyword>
<dbReference type="PANTHER" id="PTHR23076">
    <property type="entry name" value="METALLOPROTEASE M41 FTSH"/>
    <property type="match status" value="1"/>
</dbReference>
<dbReference type="SUPFAM" id="SSF52540">
    <property type="entry name" value="P-loop containing nucleoside triphosphate hydrolases"/>
    <property type="match status" value="1"/>
</dbReference>
<comment type="similarity">
    <text evidence="15 16">In the central section; belongs to the AAA ATPase family.</text>
</comment>
<comment type="function">
    <text evidence="16">Acts as a processive, ATP-dependent zinc metallopeptidase for both cytoplasmic and membrane proteins. Plays a role in the quality control of integral membrane proteins.</text>
</comment>
<dbReference type="InterPro" id="IPR037219">
    <property type="entry name" value="Peptidase_M41-like"/>
</dbReference>
<name>A0A0K1ELJ7_CHOCO</name>
<accession>A0A0K1ELJ7</accession>
<keyword evidence="4" id="KW-0997">Cell inner membrane</keyword>
<dbReference type="NCBIfam" id="TIGR01241">
    <property type="entry name" value="FtsH_fam"/>
    <property type="match status" value="1"/>
</dbReference>
<dbReference type="SMART" id="SM00382">
    <property type="entry name" value="AAA"/>
    <property type="match status" value="1"/>
</dbReference>
<keyword evidence="19" id="KW-1185">Reference proteome</keyword>
<dbReference type="Pfam" id="PF01434">
    <property type="entry name" value="Peptidase_M41"/>
    <property type="match status" value="1"/>
</dbReference>
<reference evidence="18 19" key="1">
    <citation type="submission" date="2015-07" db="EMBL/GenBank/DDBJ databases">
        <title>Genome analysis of myxobacterium Chondromyces crocatus Cm c5 reveals a high potential for natural compound synthesis and the genetic basis for the loss of fruiting body formation.</title>
        <authorList>
            <person name="Zaburannyi N."/>
            <person name="Bunk B."/>
            <person name="Maier J."/>
            <person name="Overmann J."/>
            <person name="Mueller R."/>
        </authorList>
    </citation>
    <scope>NUCLEOTIDE SEQUENCE [LARGE SCALE GENOMIC DNA]</scope>
    <source>
        <strain evidence="18 19">Cm c5</strain>
    </source>
</reference>
<dbReference type="HAMAP" id="MF_01458">
    <property type="entry name" value="FtsH"/>
    <property type="match status" value="1"/>
</dbReference>
<keyword evidence="13 16" id="KW-0482">Metalloprotease</keyword>
<evidence type="ECO:0000256" key="3">
    <source>
        <dbReference type="ARBA" id="ARBA00022475"/>
    </source>
</evidence>